<dbReference type="GO" id="GO:0008569">
    <property type="term" value="F:minus-end-directed microtubule motor activity"/>
    <property type="evidence" value="ECO:0007669"/>
    <property type="project" value="InterPro"/>
</dbReference>
<evidence type="ECO:0000259" key="5">
    <source>
        <dbReference type="Pfam" id="PF18199"/>
    </source>
</evidence>
<evidence type="ECO:0000256" key="1">
    <source>
        <dbReference type="SAM" id="Coils"/>
    </source>
</evidence>
<dbReference type="GO" id="GO:0007018">
    <property type="term" value="P:microtubule-based movement"/>
    <property type="evidence" value="ECO:0007669"/>
    <property type="project" value="InterPro"/>
</dbReference>
<dbReference type="InterPro" id="IPR004273">
    <property type="entry name" value="Dynein_heavy_D6_P-loop"/>
</dbReference>
<feature type="domain" description="Dynein heavy chain C-terminal" evidence="5">
    <location>
        <begin position="733"/>
        <end position="1079"/>
    </location>
</feature>
<feature type="coiled-coil region" evidence="1">
    <location>
        <begin position="117"/>
        <end position="144"/>
    </location>
</feature>
<dbReference type="EMBL" id="QXGC01000100">
    <property type="protein sequence ID" value="KAE9249792.1"/>
    <property type="molecule type" value="Genomic_DNA"/>
</dbReference>
<evidence type="ECO:0000313" key="6">
    <source>
        <dbReference type="EMBL" id="KAE9249792.1"/>
    </source>
</evidence>
<dbReference type="Pfam" id="PF18199">
    <property type="entry name" value="Dynein_C"/>
    <property type="match status" value="1"/>
</dbReference>
<evidence type="ECO:0000259" key="2">
    <source>
        <dbReference type="Pfam" id="PF03028"/>
    </source>
</evidence>
<keyword evidence="6" id="KW-0969">Cilium</keyword>
<sequence>MGDKMVELHPDFRLYLHTKLSNPHYPPELQAETTMINFAVTQQGLEDQLLSLVVRKEWPKMAKVRTALIHQQNEFKIRIQTLEDRILSSLADAEGDVTENVQVITDLETTKATAQEIAKKAAKATEYEAQINELSAKYQSVANRGALLFFIMDGLHRMHSYYVYSLNAYVVIFQRGIDLVQQEKDSGRPPSSGGGGLLGRLKAAAKKVIVSQRFQWNADLLLADRVVDSNSEQDLDELMKETDQEEKPSSAQIEARCTQLKTSITDVVFNYIRRGLFEKDKLTLATQLCFSILQAEKKIDAIDIRQLVTCGTASDMGSGMGLLSEWMSETVWLRLRKLEENITSLQKLTTYMRSDSEEWREWCDAEKPELKPMPGQYKTSITPIQLLHIVRVLRPDRMIFALRSYLGDTFGKQMVQQPPFDMEAAYQETSASTPMFFVLFPGVDPTSWVETLGKKFDFTYERGNLINISMGQGQEEYADQVLMKFSREGNWVILQNIHLMQSWLPRLERTLEVYSVSADQRFRCFLSSEGPALASLSNLPESLLQSCIKVANEAPTDLKSNLRRAWANFSMKQLEACAQPNEYQGCLFALCFFHALVLGRRRFGYQGWSRPYSFNTGDLLICSDVLRRYLDTAVTSRSKTLPWDDLRYIFGEIMYGGHITDHWDRITNNAYLNEVFTQDILKGKELTVGFKCPDPFTFSYSKYVDHIETQLPGESPTVYGLHPNAEVGYLVEASNDLFATIAKFQPSTGPSTSAEAKNASSASASGLAKENAHVYAVIEELLGKLPPEIDLADLQAKAEPLLATDQSPYVVVALQEATRMHALLHEIQSSLVELTKGIQGTLNMTEPMEDLMEALSINQVPGRNVLHMCSWERYAWWSRKSLSLWFADLLDRIQFLLNWTSEFRLPYSMWISGLFNPTAFLTAIKQCTARTHGIPLDSMAIETHMTPLVEAEGAESYPEMGAYIHGLFMEGARWEFPMKDGEKTSPFSYEIDSIPCGGHLVDPMPKELLPSAPVIYARAVVIDSKWEATAVGHFRRNKDVFDCPVYQTTLRGPTYVFLATLNTINPQAKWILAGVALVMQRDS</sequence>
<dbReference type="Gene3D" id="3.40.50.300">
    <property type="entry name" value="P-loop containing nucleotide triphosphate hydrolases"/>
    <property type="match status" value="2"/>
</dbReference>
<keyword evidence="6" id="KW-0282">Flagellum</keyword>
<proteinExistence type="predicted"/>
<dbReference type="GO" id="GO:0045505">
    <property type="term" value="F:dynein intermediate chain binding"/>
    <property type="evidence" value="ECO:0007669"/>
    <property type="project" value="InterPro"/>
</dbReference>
<keyword evidence="6" id="KW-0966">Cell projection</keyword>
<dbReference type="Pfam" id="PF18198">
    <property type="entry name" value="AAA_lid_11"/>
    <property type="match status" value="1"/>
</dbReference>
<feature type="domain" description="Dynein heavy chain region D6 P-loop" evidence="2">
    <location>
        <begin position="431"/>
        <end position="550"/>
    </location>
</feature>
<dbReference type="Gene3D" id="6.10.140.1060">
    <property type="match status" value="1"/>
</dbReference>
<dbReference type="Gene3D" id="1.20.1270.280">
    <property type="match status" value="1"/>
</dbReference>
<protein>
    <submittedName>
        <fullName evidence="6">Dynein alpha chain, flagellar outer arm</fullName>
    </submittedName>
</protein>
<dbReference type="Pfam" id="PF12781">
    <property type="entry name" value="AAA_9"/>
    <property type="match status" value="1"/>
</dbReference>
<dbReference type="Gene3D" id="1.10.8.1220">
    <property type="match status" value="1"/>
</dbReference>
<dbReference type="InterPro" id="IPR043160">
    <property type="entry name" value="Dynein_C_barrel"/>
</dbReference>
<name>A0A6G0PM06_9STRA</name>
<dbReference type="Proteomes" id="UP000476176">
    <property type="component" value="Unassembled WGS sequence"/>
</dbReference>
<accession>A0A6G0PM06</accession>
<dbReference type="Gene3D" id="1.10.8.720">
    <property type="entry name" value="Region D6 of dynein motor"/>
    <property type="match status" value="1"/>
</dbReference>
<evidence type="ECO:0000259" key="3">
    <source>
        <dbReference type="Pfam" id="PF12781"/>
    </source>
</evidence>
<dbReference type="AlphaFoldDB" id="A0A6G0PM06"/>
<gene>
    <name evidence="6" type="ORF">PF004_g3232</name>
</gene>
<dbReference type="InterPro" id="IPR027417">
    <property type="entry name" value="P-loop_NTPase"/>
</dbReference>
<feature type="domain" description="Dynein heavy chain ATP-binding dynein motor region" evidence="3">
    <location>
        <begin position="1"/>
        <end position="117"/>
    </location>
</feature>
<dbReference type="PANTHER" id="PTHR45703">
    <property type="entry name" value="DYNEIN HEAVY CHAIN"/>
    <property type="match status" value="1"/>
</dbReference>
<dbReference type="Gene3D" id="3.10.490.20">
    <property type="match status" value="1"/>
</dbReference>
<organism evidence="6 7">
    <name type="scientific">Phytophthora fragariae</name>
    <dbReference type="NCBI Taxonomy" id="53985"/>
    <lineage>
        <taxon>Eukaryota</taxon>
        <taxon>Sar</taxon>
        <taxon>Stramenopiles</taxon>
        <taxon>Oomycota</taxon>
        <taxon>Peronosporomycetes</taxon>
        <taxon>Peronosporales</taxon>
        <taxon>Peronosporaceae</taxon>
        <taxon>Phytophthora</taxon>
    </lineage>
</organism>
<evidence type="ECO:0000259" key="4">
    <source>
        <dbReference type="Pfam" id="PF18198"/>
    </source>
</evidence>
<keyword evidence="1" id="KW-0175">Coiled coil</keyword>
<comment type="caution">
    <text evidence="6">The sequence shown here is derived from an EMBL/GenBank/DDBJ whole genome shotgun (WGS) entry which is preliminary data.</text>
</comment>
<dbReference type="InterPro" id="IPR035706">
    <property type="entry name" value="AAA_9"/>
</dbReference>
<feature type="domain" description="Dynein heavy chain AAA lid" evidence="4">
    <location>
        <begin position="585"/>
        <end position="725"/>
    </location>
</feature>
<dbReference type="PANTHER" id="PTHR45703:SF8">
    <property type="entry name" value="DYNEINS HEAVY CHAIN"/>
    <property type="match status" value="1"/>
</dbReference>
<dbReference type="InterPro" id="IPR041228">
    <property type="entry name" value="Dynein_C"/>
</dbReference>
<dbReference type="InterPro" id="IPR041658">
    <property type="entry name" value="AAA_lid_11"/>
</dbReference>
<dbReference type="GO" id="GO:0030286">
    <property type="term" value="C:dynein complex"/>
    <property type="evidence" value="ECO:0007669"/>
    <property type="project" value="InterPro"/>
</dbReference>
<dbReference type="Pfam" id="PF03028">
    <property type="entry name" value="Dynein_heavy"/>
    <property type="match status" value="1"/>
</dbReference>
<dbReference type="InterPro" id="IPR042219">
    <property type="entry name" value="AAA_lid_11_sf"/>
</dbReference>
<reference evidence="6 7" key="1">
    <citation type="submission" date="2018-09" db="EMBL/GenBank/DDBJ databases">
        <title>Genomic investigation of the strawberry pathogen Phytophthora fragariae indicates pathogenicity is determined by transcriptional variation in three key races.</title>
        <authorList>
            <person name="Adams T.M."/>
            <person name="Armitage A.D."/>
            <person name="Sobczyk M.K."/>
            <person name="Bates H.J."/>
            <person name="Dunwell J.M."/>
            <person name="Nellist C.F."/>
            <person name="Harrison R.J."/>
        </authorList>
    </citation>
    <scope>NUCLEOTIDE SEQUENCE [LARGE SCALE GENOMIC DNA]</scope>
    <source>
        <strain evidence="6 7">BC-23</strain>
    </source>
</reference>
<dbReference type="InterPro" id="IPR026983">
    <property type="entry name" value="DHC"/>
</dbReference>
<evidence type="ECO:0000313" key="7">
    <source>
        <dbReference type="Proteomes" id="UP000476176"/>
    </source>
</evidence>
<dbReference type="GO" id="GO:0051959">
    <property type="term" value="F:dynein light intermediate chain binding"/>
    <property type="evidence" value="ECO:0007669"/>
    <property type="project" value="InterPro"/>
</dbReference>